<evidence type="ECO:0000313" key="2">
    <source>
        <dbReference type="Proteomes" id="UP000433652"/>
    </source>
</evidence>
<reference evidence="1 2" key="1">
    <citation type="submission" date="2019-12" db="EMBL/GenBank/DDBJ databases">
        <title>Genomic-based taxomic classification of the family Erythrobacteraceae.</title>
        <authorList>
            <person name="Xu L."/>
        </authorList>
    </citation>
    <scope>NUCLEOTIDE SEQUENCE [LARGE SCALE GENOMIC DNA]</scope>
    <source>
        <strain evidence="1 2">MCCC 1K01500</strain>
    </source>
</reference>
<dbReference type="Proteomes" id="UP000433652">
    <property type="component" value="Unassembled WGS sequence"/>
</dbReference>
<evidence type="ECO:0000313" key="1">
    <source>
        <dbReference type="EMBL" id="MXO60195.1"/>
    </source>
</evidence>
<gene>
    <name evidence="1" type="ORF">GRI89_11660</name>
</gene>
<dbReference type="RefSeq" id="WP_159795610.1">
    <property type="nucleotide sequence ID" value="NZ_WTYM01000046.1"/>
</dbReference>
<protein>
    <submittedName>
        <fullName evidence="1">Uncharacterized protein</fullName>
    </submittedName>
</protein>
<proteinExistence type="predicted"/>
<keyword evidence="2" id="KW-1185">Reference proteome</keyword>
<accession>A0A6I4SVZ5</accession>
<dbReference type="AlphaFoldDB" id="A0A6I4SVZ5"/>
<dbReference type="EMBL" id="WTYM01000046">
    <property type="protein sequence ID" value="MXO60195.1"/>
    <property type="molecule type" value="Genomic_DNA"/>
</dbReference>
<name>A0A6I4SVZ5_9SPHN</name>
<organism evidence="1 2">
    <name type="scientific">Croceibacterium salegens</name>
    <dbReference type="NCBI Taxonomy" id="1737568"/>
    <lineage>
        <taxon>Bacteria</taxon>
        <taxon>Pseudomonadati</taxon>
        <taxon>Pseudomonadota</taxon>
        <taxon>Alphaproteobacteria</taxon>
        <taxon>Sphingomonadales</taxon>
        <taxon>Erythrobacteraceae</taxon>
        <taxon>Croceibacterium</taxon>
    </lineage>
</organism>
<comment type="caution">
    <text evidence="1">The sequence shown here is derived from an EMBL/GenBank/DDBJ whole genome shotgun (WGS) entry which is preliminary data.</text>
</comment>
<sequence length="76" mass="8371">MCRGRRRINRIVRRRFEQFCAALADMPGVETATYAGNRVVARKAAQQPRQVLPSNPVRSGARVVEQAVANALYGSG</sequence>